<dbReference type="KEGG" id="lacs:H4075_08605"/>
<dbReference type="AlphaFoldDB" id="A0A7G5XMM7"/>
<dbReference type="PROSITE" id="PS51725">
    <property type="entry name" value="ABM"/>
    <property type="match status" value="1"/>
</dbReference>
<accession>A0A7G5XMM7</accession>
<name>A0A7G5XMM7_9BACT</name>
<feature type="domain" description="ABM" evidence="1">
    <location>
        <begin position="2"/>
        <end position="92"/>
    </location>
</feature>
<dbReference type="Pfam" id="PF03992">
    <property type="entry name" value="ABM"/>
    <property type="match status" value="1"/>
</dbReference>
<dbReference type="Proteomes" id="UP000515344">
    <property type="component" value="Chromosome"/>
</dbReference>
<dbReference type="SUPFAM" id="SSF54909">
    <property type="entry name" value="Dimeric alpha+beta barrel"/>
    <property type="match status" value="1"/>
</dbReference>
<dbReference type="GO" id="GO:0004497">
    <property type="term" value="F:monooxygenase activity"/>
    <property type="evidence" value="ECO:0007669"/>
    <property type="project" value="UniProtKB-KW"/>
</dbReference>
<proteinExistence type="predicted"/>
<organism evidence="2 3">
    <name type="scientific">Lacibacter sediminis</name>
    <dbReference type="NCBI Taxonomy" id="2760713"/>
    <lineage>
        <taxon>Bacteria</taxon>
        <taxon>Pseudomonadati</taxon>
        <taxon>Bacteroidota</taxon>
        <taxon>Chitinophagia</taxon>
        <taxon>Chitinophagales</taxon>
        <taxon>Chitinophagaceae</taxon>
        <taxon>Lacibacter</taxon>
    </lineage>
</organism>
<keyword evidence="2" id="KW-0560">Oxidoreductase</keyword>
<keyword evidence="2" id="KW-0503">Monooxygenase</keyword>
<sequence>MMIRISEIEIDSNYLNEYNTILKEESRASVQLESGVIAIYPMYQKANPTQIRILEIYANREAYEAHLKTPHFQKYKTTTLKMVKSLKLIDMNNIDSETMVDIFRKIKQ</sequence>
<evidence type="ECO:0000313" key="2">
    <source>
        <dbReference type="EMBL" id="QNA46730.1"/>
    </source>
</evidence>
<evidence type="ECO:0000259" key="1">
    <source>
        <dbReference type="PROSITE" id="PS51725"/>
    </source>
</evidence>
<dbReference type="InterPro" id="IPR011008">
    <property type="entry name" value="Dimeric_a/b-barrel"/>
</dbReference>
<dbReference type="InterPro" id="IPR007138">
    <property type="entry name" value="ABM_dom"/>
</dbReference>
<dbReference type="EMBL" id="CP060007">
    <property type="protein sequence ID" value="QNA46730.1"/>
    <property type="molecule type" value="Genomic_DNA"/>
</dbReference>
<gene>
    <name evidence="2" type="ORF">H4075_08605</name>
</gene>
<keyword evidence="3" id="KW-1185">Reference proteome</keyword>
<evidence type="ECO:0000313" key="3">
    <source>
        <dbReference type="Proteomes" id="UP000515344"/>
    </source>
</evidence>
<dbReference type="Gene3D" id="3.30.70.100">
    <property type="match status" value="1"/>
</dbReference>
<protein>
    <submittedName>
        <fullName evidence="2">Antibiotic biosynthesis monooxygenase</fullName>
    </submittedName>
</protein>
<reference evidence="3" key="1">
    <citation type="submission" date="2020-08" db="EMBL/GenBank/DDBJ databases">
        <title>Lacibacter sp. S13-6-6 genome sequencing.</title>
        <authorList>
            <person name="Jin L."/>
        </authorList>
    </citation>
    <scope>NUCLEOTIDE SEQUENCE [LARGE SCALE GENOMIC DNA]</scope>
    <source>
        <strain evidence="3">S13-6-6</strain>
    </source>
</reference>